<reference evidence="2 3" key="1">
    <citation type="submission" date="2023-03" db="EMBL/GenBank/DDBJ databases">
        <title>Genome sequence of Lichtheimia ornata CBS 291.66.</title>
        <authorList>
            <person name="Mohabir J.T."/>
            <person name="Shea T.P."/>
            <person name="Kurbessoian T."/>
            <person name="Berby B."/>
            <person name="Fontaine J."/>
            <person name="Livny J."/>
            <person name="Gnirke A."/>
            <person name="Stajich J.E."/>
            <person name="Cuomo C.A."/>
        </authorList>
    </citation>
    <scope>NUCLEOTIDE SEQUENCE [LARGE SCALE GENOMIC DNA]</scope>
    <source>
        <strain evidence="2">CBS 291.66</strain>
    </source>
</reference>
<dbReference type="Proteomes" id="UP001234581">
    <property type="component" value="Unassembled WGS sequence"/>
</dbReference>
<name>A0AAD8DHQ4_9FUNG</name>
<accession>A0AAD8DHQ4</accession>
<evidence type="ECO:0000256" key="1">
    <source>
        <dbReference type="SAM" id="SignalP"/>
    </source>
</evidence>
<feature type="chain" id="PRO_5042251406" description="Secreted protein" evidence="1">
    <location>
        <begin position="21"/>
        <end position="114"/>
    </location>
</feature>
<sequence length="114" mass="12446">MLATKACGLGLLLISHCVYGRLNMLDDGTSGSNRIRISKQECCMAGSMKQHILDRMDTSLFASIDGMVLGIPQVADPLSAMLLSSLHVKDVIVLHFPVELYMLCPGTVRLMLRP</sequence>
<keyword evidence="1" id="KW-0732">Signal</keyword>
<dbReference type="AlphaFoldDB" id="A0AAD8DHQ4"/>
<protein>
    <recommendedName>
        <fullName evidence="4">Secreted protein</fullName>
    </recommendedName>
</protein>
<evidence type="ECO:0000313" key="3">
    <source>
        <dbReference type="Proteomes" id="UP001234581"/>
    </source>
</evidence>
<organism evidence="2 3">
    <name type="scientific">Lichtheimia ornata</name>
    <dbReference type="NCBI Taxonomy" id="688661"/>
    <lineage>
        <taxon>Eukaryota</taxon>
        <taxon>Fungi</taxon>
        <taxon>Fungi incertae sedis</taxon>
        <taxon>Mucoromycota</taxon>
        <taxon>Mucoromycotina</taxon>
        <taxon>Mucoromycetes</taxon>
        <taxon>Mucorales</taxon>
        <taxon>Lichtheimiaceae</taxon>
        <taxon>Lichtheimia</taxon>
    </lineage>
</organism>
<keyword evidence="3" id="KW-1185">Reference proteome</keyword>
<evidence type="ECO:0008006" key="4">
    <source>
        <dbReference type="Google" id="ProtNLM"/>
    </source>
</evidence>
<dbReference type="GeneID" id="83208490"/>
<gene>
    <name evidence="2" type="ORF">O0I10_001072</name>
</gene>
<feature type="signal peptide" evidence="1">
    <location>
        <begin position="1"/>
        <end position="20"/>
    </location>
</feature>
<evidence type="ECO:0000313" key="2">
    <source>
        <dbReference type="EMBL" id="KAJ8662896.1"/>
    </source>
</evidence>
<proteinExistence type="predicted"/>
<dbReference type="EMBL" id="JARTCD010000003">
    <property type="protein sequence ID" value="KAJ8662896.1"/>
    <property type="molecule type" value="Genomic_DNA"/>
</dbReference>
<comment type="caution">
    <text evidence="2">The sequence shown here is derived from an EMBL/GenBank/DDBJ whole genome shotgun (WGS) entry which is preliminary data.</text>
</comment>
<dbReference type="RefSeq" id="XP_058347808.1">
    <property type="nucleotide sequence ID" value="XM_058481170.1"/>
</dbReference>